<dbReference type="GO" id="GO:0016491">
    <property type="term" value="F:oxidoreductase activity"/>
    <property type="evidence" value="ECO:0007669"/>
    <property type="project" value="InterPro"/>
</dbReference>
<dbReference type="EMBL" id="FOEF01000002">
    <property type="protein sequence ID" value="SEO90527.1"/>
    <property type="molecule type" value="Genomic_DNA"/>
</dbReference>
<proteinExistence type="predicted"/>
<dbReference type="NCBIfam" id="TIGR00026">
    <property type="entry name" value="hi_GC_TIGR00026"/>
    <property type="match status" value="1"/>
</dbReference>
<gene>
    <name evidence="1" type="ORF">SAMN04489732_102638</name>
</gene>
<sequence length="261" mass="29056">MAEPDFTSTVDIARQDGDRRTAEQWARAVWEDAPAPARAFLRVGWACLGLRVRSGPGRVFGWTVAESAPETVVLEAPSGLMAARNVVDVDGARVRWTTTVSYRRPAARLLWALATPFHQRFIPARLRQVAAPAGRGDRKHRAVTAFQRRLGNPLLSRLPTQTLLETTGRSSGLPRRTPIGGRRTGRQFWLVSEFGERSHYVRNIQADPRVRLRLHGVWHEGTAHLLPGDDARARLKTLPRLNSTAVQAFGTDLLTIRVDLG</sequence>
<dbReference type="Proteomes" id="UP000198582">
    <property type="component" value="Unassembled WGS sequence"/>
</dbReference>
<dbReference type="AlphaFoldDB" id="A0A1H8TI22"/>
<keyword evidence="2" id="KW-1185">Reference proteome</keyword>
<dbReference type="InterPro" id="IPR012349">
    <property type="entry name" value="Split_barrel_FMN-bd"/>
</dbReference>
<name>A0A1H8TI22_9PSEU</name>
<protein>
    <submittedName>
        <fullName evidence="1">Deazaflavin-dependent oxidoreductase, nitroreductase family</fullName>
    </submittedName>
</protein>
<dbReference type="Pfam" id="PF04075">
    <property type="entry name" value="F420H2_quin_red"/>
    <property type="match status" value="1"/>
</dbReference>
<accession>A0A1H8TI22</accession>
<dbReference type="InterPro" id="IPR004378">
    <property type="entry name" value="F420H2_quin_Rdtase"/>
</dbReference>
<dbReference type="RefSeq" id="WP_245787196.1">
    <property type="nucleotide sequence ID" value="NZ_FOEF01000002.1"/>
</dbReference>
<reference evidence="1 2" key="1">
    <citation type="submission" date="2016-10" db="EMBL/GenBank/DDBJ databases">
        <authorList>
            <person name="de Groot N.N."/>
        </authorList>
    </citation>
    <scope>NUCLEOTIDE SEQUENCE [LARGE SCALE GENOMIC DNA]</scope>
    <source>
        <strain evidence="1 2">DSM 44993</strain>
    </source>
</reference>
<evidence type="ECO:0000313" key="1">
    <source>
        <dbReference type="EMBL" id="SEO90527.1"/>
    </source>
</evidence>
<dbReference type="STRING" id="394193.SAMN04489732_102638"/>
<organism evidence="1 2">
    <name type="scientific">Amycolatopsis saalfeldensis</name>
    <dbReference type="NCBI Taxonomy" id="394193"/>
    <lineage>
        <taxon>Bacteria</taxon>
        <taxon>Bacillati</taxon>
        <taxon>Actinomycetota</taxon>
        <taxon>Actinomycetes</taxon>
        <taxon>Pseudonocardiales</taxon>
        <taxon>Pseudonocardiaceae</taxon>
        <taxon>Amycolatopsis</taxon>
    </lineage>
</organism>
<dbReference type="Gene3D" id="2.30.110.10">
    <property type="entry name" value="Electron Transport, Fmn-binding Protein, Chain A"/>
    <property type="match status" value="1"/>
</dbReference>
<dbReference type="SUPFAM" id="SSF50475">
    <property type="entry name" value="FMN-binding split barrel"/>
    <property type="match status" value="1"/>
</dbReference>
<evidence type="ECO:0000313" key="2">
    <source>
        <dbReference type="Proteomes" id="UP000198582"/>
    </source>
</evidence>